<dbReference type="STRING" id="1610489.SAMN06295981_0749"/>
<dbReference type="AlphaFoldDB" id="A0A1X7ILR4"/>
<proteinExistence type="predicted"/>
<gene>
    <name evidence="1" type="ORF">SAMN06295981_0749</name>
</gene>
<evidence type="ECO:0000313" key="2">
    <source>
        <dbReference type="Proteomes" id="UP000193309"/>
    </source>
</evidence>
<sequence length="53" mass="5457">MDNIKDFAEALSSAFSDDLFGGIVDFVKSIFGAFEGLLSSTGGSSESTEGSSK</sequence>
<protein>
    <submittedName>
        <fullName evidence="1">Uncharacterized protein</fullName>
    </submittedName>
</protein>
<organism evidence="1 2">
    <name type="scientific">Corynebacterium pollutisoli</name>
    <dbReference type="NCBI Taxonomy" id="1610489"/>
    <lineage>
        <taxon>Bacteria</taxon>
        <taxon>Bacillati</taxon>
        <taxon>Actinomycetota</taxon>
        <taxon>Actinomycetes</taxon>
        <taxon>Mycobacteriales</taxon>
        <taxon>Corynebacteriaceae</taxon>
        <taxon>Corynebacterium</taxon>
    </lineage>
</organism>
<reference evidence="2" key="1">
    <citation type="submission" date="2017-04" db="EMBL/GenBank/DDBJ databases">
        <authorList>
            <person name="Varghese N."/>
            <person name="Submissions S."/>
        </authorList>
    </citation>
    <scope>NUCLEOTIDE SEQUENCE [LARGE SCALE GENOMIC DNA]</scope>
    <source>
        <strain evidence="2">VDS</strain>
    </source>
</reference>
<evidence type="ECO:0000313" key="1">
    <source>
        <dbReference type="EMBL" id="SMG15493.1"/>
    </source>
</evidence>
<dbReference type="RefSeq" id="WP_159449776.1">
    <property type="nucleotide sequence ID" value="NZ_FXAR01000002.1"/>
</dbReference>
<accession>A0A1X7ILR4</accession>
<dbReference type="EMBL" id="FXAR01000002">
    <property type="protein sequence ID" value="SMG15493.1"/>
    <property type="molecule type" value="Genomic_DNA"/>
</dbReference>
<name>A0A1X7ILR4_9CORY</name>
<keyword evidence="2" id="KW-1185">Reference proteome</keyword>
<dbReference type="Proteomes" id="UP000193309">
    <property type="component" value="Unassembled WGS sequence"/>
</dbReference>